<dbReference type="Pfam" id="PF09981">
    <property type="entry name" value="DUF2218"/>
    <property type="match status" value="1"/>
</dbReference>
<dbReference type="PIRSF" id="PIRSF028291">
    <property type="entry name" value="UCP028291"/>
    <property type="match status" value="1"/>
</dbReference>
<dbReference type="Proteomes" id="UP000199040">
    <property type="component" value="Unassembled WGS sequence"/>
</dbReference>
<evidence type="ECO:0000313" key="1">
    <source>
        <dbReference type="EMBL" id="SFI06751.1"/>
    </source>
</evidence>
<dbReference type="STRING" id="442341.SAMN04487959_11638"/>
<evidence type="ECO:0000313" key="2">
    <source>
        <dbReference type="Proteomes" id="UP000199040"/>
    </source>
</evidence>
<keyword evidence="2" id="KW-1185">Reference proteome</keyword>
<dbReference type="InterPro" id="IPR014543">
    <property type="entry name" value="UCP028291"/>
</dbReference>
<evidence type="ECO:0008006" key="3">
    <source>
        <dbReference type="Google" id="ProtNLM"/>
    </source>
</evidence>
<proteinExistence type="predicted"/>
<organism evidence="1 2">
    <name type="scientific">Modicisalibacter xianhensis</name>
    <dbReference type="NCBI Taxonomy" id="442341"/>
    <lineage>
        <taxon>Bacteria</taxon>
        <taxon>Pseudomonadati</taxon>
        <taxon>Pseudomonadota</taxon>
        <taxon>Gammaproteobacteria</taxon>
        <taxon>Oceanospirillales</taxon>
        <taxon>Halomonadaceae</taxon>
        <taxon>Modicisalibacter</taxon>
    </lineage>
</organism>
<dbReference type="EMBL" id="FOPY01000016">
    <property type="protein sequence ID" value="SFI06751.1"/>
    <property type="molecule type" value="Genomic_DNA"/>
</dbReference>
<dbReference type="RefSeq" id="WP_092849365.1">
    <property type="nucleotide sequence ID" value="NZ_FOPY01000016.1"/>
</dbReference>
<reference evidence="1 2" key="1">
    <citation type="submission" date="2016-10" db="EMBL/GenBank/DDBJ databases">
        <authorList>
            <person name="de Groot N.N."/>
        </authorList>
    </citation>
    <scope>NUCLEOTIDE SEQUENCE [LARGE SCALE GENOMIC DNA]</scope>
    <source>
        <strain evidence="1 2">CGMCC 1.6848</strain>
    </source>
</reference>
<name>A0A1I3F7G2_9GAMM</name>
<sequence>MPITRATVTTDNASLNLKKLCRHFSHKVETQFDDDHGEIRFPFGTALLDAQPGELVMQGRSDSEETLARLEDVIAGHLVRFASKESLTVEWQRD</sequence>
<protein>
    <recommendedName>
        <fullName evidence="3">DUF2218 domain-containing protein</fullName>
    </recommendedName>
</protein>
<dbReference type="AlphaFoldDB" id="A0A1I3F7G2"/>
<dbReference type="Gene3D" id="3.30.310.50">
    <property type="entry name" value="Alpha-D-phosphohexomutase, C-terminal domain"/>
    <property type="match status" value="1"/>
</dbReference>
<accession>A0A1I3F7G2</accession>
<gene>
    <name evidence="1" type="ORF">SAMN04487959_11638</name>
</gene>